<dbReference type="InterPro" id="IPR002068">
    <property type="entry name" value="A-crystallin/Hsp20_dom"/>
</dbReference>
<sequence length="143" mass="16372">MNPARVPDIFSAVDPGEDFFRSFLKPWRQENWPATPQIRIDVHEDDQGYTVKAEIPGVRKEDIDVRIEGNQVQIGAEVKQNQENREKARVLRTERYYGYVSRAFSLAHDIDRNAASARYQDGVLELNLPKAAQSTTSRKLAVE</sequence>
<reference evidence="4 5" key="1">
    <citation type="submission" date="2018-02" db="EMBL/GenBank/DDBJ databases">
        <title>Reclassifiation of [Polyangium] brachysporum DSM 7029 as Guopingzhaonella breviflexa gen. nov., sp. nov., a member of the family Comamonadaceae.</title>
        <authorList>
            <person name="Tang B."/>
        </authorList>
    </citation>
    <scope>NUCLEOTIDE SEQUENCE [LARGE SCALE GENOMIC DNA]</scope>
    <source>
        <strain evidence="4 5">BCRC 80649</strain>
    </source>
</reference>
<dbReference type="OrthoDB" id="9808910at2"/>
<dbReference type="RefSeq" id="WP_104302440.1">
    <property type="nucleotide sequence ID" value="NZ_PSNX01000007.1"/>
</dbReference>
<dbReference type="InterPro" id="IPR008978">
    <property type="entry name" value="HSP20-like_chaperone"/>
</dbReference>
<evidence type="ECO:0000256" key="1">
    <source>
        <dbReference type="PROSITE-ProRule" id="PRU00285"/>
    </source>
</evidence>
<organism evidence="4 5">
    <name type="scientific">Caldimonas caldifontis</name>
    <dbReference type="NCBI Taxonomy" id="1452508"/>
    <lineage>
        <taxon>Bacteria</taxon>
        <taxon>Pseudomonadati</taxon>
        <taxon>Pseudomonadota</taxon>
        <taxon>Betaproteobacteria</taxon>
        <taxon>Burkholderiales</taxon>
        <taxon>Sphaerotilaceae</taxon>
        <taxon>Caldimonas</taxon>
    </lineage>
</organism>
<dbReference type="Proteomes" id="UP000238605">
    <property type="component" value="Unassembled WGS sequence"/>
</dbReference>
<dbReference type="SUPFAM" id="SSF49764">
    <property type="entry name" value="HSP20-like chaperones"/>
    <property type="match status" value="1"/>
</dbReference>
<feature type="domain" description="SHSP" evidence="3">
    <location>
        <begin position="29"/>
        <end position="143"/>
    </location>
</feature>
<comment type="similarity">
    <text evidence="1 2">Belongs to the small heat shock protein (HSP20) family.</text>
</comment>
<evidence type="ECO:0000256" key="2">
    <source>
        <dbReference type="RuleBase" id="RU003616"/>
    </source>
</evidence>
<evidence type="ECO:0000313" key="5">
    <source>
        <dbReference type="Proteomes" id="UP000238605"/>
    </source>
</evidence>
<dbReference type="CDD" id="cd06464">
    <property type="entry name" value="ACD_sHsps-like"/>
    <property type="match status" value="1"/>
</dbReference>
<dbReference type="AlphaFoldDB" id="A0A2S5SUX4"/>
<protein>
    <submittedName>
        <fullName evidence="4">Heat-shock protein Hsp20</fullName>
    </submittedName>
</protein>
<accession>A0A2S5SUX4</accession>
<dbReference type="PANTHER" id="PTHR11527">
    <property type="entry name" value="HEAT-SHOCK PROTEIN 20 FAMILY MEMBER"/>
    <property type="match status" value="1"/>
</dbReference>
<dbReference type="EMBL" id="PSNX01000007">
    <property type="protein sequence ID" value="PPE66494.1"/>
    <property type="molecule type" value="Genomic_DNA"/>
</dbReference>
<dbReference type="Pfam" id="PF00011">
    <property type="entry name" value="HSP20"/>
    <property type="match status" value="1"/>
</dbReference>
<evidence type="ECO:0000313" key="4">
    <source>
        <dbReference type="EMBL" id="PPE66494.1"/>
    </source>
</evidence>
<dbReference type="Gene3D" id="2.60.40.790">
    <property type="match status" value="1"/>
</dbReference>
<gene>
    <name evidence="4" type="ORF">C1704_09310</name>
</gene>
<keyword evidence="5" id="KW-1185">Reference proteome</keyword>
<comment type="caution">
    <text evidence="4">The sequence shown here is derived from an EMBL/GenBank/DDBJ whole genome shotgun (WGS) entry which is preliminary data.</text>
</comment>
<dbReference type="InterPro" id="IPR031107">
    <property type="entry name" value="Small_HSP"/>
</dbReference>
<dbReference type="PROSITE" id="PS01031">
    <property type="entry name" value="SHSP"/>
    <property type="match status" value="1"/>
</dbReference>
<evidence type="ECO:0000259" key="3">
    <source>
        <dbReference type="PROSITE" id="PS01031"/>
    </source>
</evidence>
<name>A0A2S5SUX4_9BURK</name>
<proteinExistence type="inferred from homology"/>